<keyword evidence="4" id="KW-0029">Amino-acid transport</keyword>
<dbReference type="GO" id="GO:0015179">
    <property type="term" value="F:L-amino acid transmembrane transporter activity"/>
    <property type="evidence" value="ECO:0007669"/>
    <property type="project" value="TreeGrafter"/>
</dbReference>
<reference evidence="9" key="1">
    <citation type="journal article" date="2022" name="Plant J.">
        <title>Strategies of tolerance reflected in two North American maple genomes.</title>
        <authorList>
            <person name="McEvoy S.L."/>
            <person name="Sezen U.U."/>
            <person name="Trouern-Trend A."/>
            <person name="McMahon S.M."/>
            <person name="Schaberg P.G."/>
            <person name="Yang J."/>
            <person name="Wegrzyn J.L."/>
            <person name="Swenson N.G."/>
        </authorList>
    </citation>
    <scope>NUCLEOTIDE SEQUENCE</scope>
    <source>
        <strain evidence="9">NS2018</strain>
    </source>
</reference>
<dbReference type="PANTHER" id="PTHR22950:SF698">
    <property type="entry name" value="AMINO ACID TRANSPORTER TRANSMEMBRANE DOMAIN-CONTAINING PROTEIN"/>
    <property type="match status" value="1"/>
</dbReference>
<name>A0AA39T8I7_ACESA</name>
<comment type="caution">
    <text evidence="9">The sequence shown here is derived from an EMBL/GenBank/DDBJ whole genome shotgun (WGS) entry which is preliminary data.</text>
</comment>
<evidence type="ECO:0000256" key="2">
    <source>
        <dbReference type="ARBA" id="ARBA00022448"/>
    </source>
</evidence>
<proteinExistence type="predicted"/>
<keyword evidence="5 7" id="KW-1133">Transmembrane helix</keyword>
<dbReference type="Pfam" id="PF01490">
    <property type="entry name" value="Aa_trans"/>
    <property type="match status" value="1"/>
</dbReference>
<evidence type="ECO:0000313" key="9">
    <source>
        <dbReference type="EMBL" id="KAK0602459.1"/>
    </source>
</evidence>
<dbReference type="AlphaFoldDB" id="A0AA39T8I7"/>
<sequence length="152" mass="16655">MGYKMFGENALAQITLNLPVEKLSAKIAIYSILISPIAKYALIITPVSTAIENLLSNQLNNRAGRMASRCLLLATSMSMAFLFPYFGLLMALVGAILNVTLSLIVPSLCYLKIFGPQINWGFEFFLLLGIIIMGVSIAVMGTYTSIRQAFQH</sequence>
<keyword evidence="10" id="KW-1185">Reference proteome</keyword>
<protein>
    <recommendedName>
        <fullName evidence="8">Amino acid transporter transmembrane domain-containing protein</fullName>
    </recommendedName>
</protein>
<comment type="subcellular location">
    <subcellularLocation>
        <location evidence="1">Membrane</location>
        <topology evidence="1">Multi-pass membrane protein</topology>
    </subcellularLocation>
</comment>
<dbReference type="InterPro" id="IPR013057">
    <property type="entry name" value="AA_transpt_TM"/>
</dbReference>
<evidence type="ECO:0000313" key="10">
    <source>
        <dbReference type="Proteomes" id="UP001168877"/>
    </source>
</evidence>
<keyword evidence="2" id="KW-0813">Transport</keyword>
<feature type="domain" description="Amino acid transporter transmembrane" evidence="8">
    <location>
        <begin position="1"/>
        <end position="146"/>
    </location>
</feature>
<reference evidence="9" key="2">
    <citation type="submission" date="2023-06" db="EMBL/GenBank/DDBJ databases">
        <authorList>
            <person name="Swenson N.G."/>
            <person name="Wegrzyn J.L."/>
            <person name="Mcevoy S.L."/>
        </authorList>
    </citation>
    <scope>NUCLEOTIDE SEQUENCE</scope>
    <source>
        <strain evidence="9">NS2018</strain>
        <tissue evidence="9">Leaf</tissue>
    </source>
</reference>
<evidence type="ECO:0000256" key="5">
    <source>
        <dbReference type="ARBA" id="ARBA00022989"/>
    </source>
</evidence>
<feature type="transmembrane region" description="Helical" evidence="7">
    <location>
        <begin position="124"/>
        <end position="146"/>
    </location>
</feature>
<evidence type="ECO:0000259" key="8">
    <source>
        <dbReference type="Pfam" id="PF01490"/>
    </source>
</evidence>
<accession>A0AA39T8I7</accession>
<gene>
    <name evidence="9" type="ORF">LWI29_033606</name>
</gene>
<evidence type="ECO:0000256" key="4">
    <source>
        <dbReference type="ARBA" id="ARBA00022970"/>
    </source>
</evidence>
<evidence type="ECO:0000256" key="3">
    <source>
        <dbReference type="ARBA" id="ARBA00022692"/>
    </source>
</evidence>
<keyword evidence="6 7" id="KW-0472">Membrane</keyword>
<dbReference type="GO" id="GO:0005774">
    <property type="term" value="C:vacuolar membrane"/>
    <property type="evidence" value="ECO:0007669"/>
    <property type="project" value="TreeGrafter"/>
</dbReference>
<evidence type="ECO:0000256" key="6">
    <source>
        <dbReference type="ARBA" id="ARBA00023136"/>
    </source>
</evidence>
<organism evidence="9 10">
    <name type="scientific">Acer saccharum</name>
    <name type="common">Sugar maple</name>
    <dbReference type="NCBI Taxonomy" id="4024"/>
    <lineage>
        <taxon>Eukaryota</taxon>
        <taxon>Viridiplantae</taxon>
        <taxon>Streptophyta</taxon>
        <taxon>Embryophyta</taxon>
        <taxon>Tracheophyta</taxon>
        <taxon>Spermatophyta</taxon>
        <taxon>Magnoliopsida</taxon>
        <taxon>eudicotyledons</taxon>
        <taxon>Gunneridae</taxon>
        <taxon>Pentapetalae</taxon>
        <taxon>rosids</taxon>
        <taxon>malvids</taxon>
        <taxon>Sapindales</taxon>
        <taxon>Sapindaceae</taxon>
        <taxon>Hippocastanoideae</taxon>
        <taxon>Acereae</taxon>
        <taxon>Acer</taxon>
    </lineage>
</organism>
<evidence type="ECO:0000256" key="1">
    <source>
        <dbReference type="ARBA" id="ARBA00004141"/>
    </source>
</evidence>
<dbReference type="PANTHER" id="PTHR22950">
    <property type="entry name" value="AMINO ACID TRANSPORTER"/>
    <property type="match status" value="1"/>
</dbReference>
<dbReference type="Proteomes" id="UP001168877">
    <property type="component" value="Unassembled WGS sequence"/>
</dbReference>
<dbReference type="EMBL" id="JAUESC010000003">
    <property type="protein sequence ID" value="KAK0602459.1"/>
    <property type="molecule type" value="Genomic_DNA"/>
</dbReference>
<feature type="transmembrane region" description="Helical" evidence="7">
    <location>
        <begin position="71"/>
        <end position="104"/>
    </location>
</feature>
<evidence type="ECO:0000256" key="7">
    <source>
        <dbReference type="SAM" id="Phobius"/>
    </source>
</evidence>
<keyword evidence="3 7" id="KW-0812">Transmembrane</keyword>